<dbReference type="Gene3D" id="3.40.50.720">
    <property type="entry name" value="NAD(P)-binding Rossmann-like Domain"/>
    <property type="match status" value="1"/>
</dbReference>
<organism evidence="2 3">
    <name type="scientific">Lactiplantibacillus songbeiensis</name>
    <dbReference type="NCBI Taxonomy" id="2559920"/>
    <lineage>
        <taxon>Bacteria</taxon>
        <taxon>Bacillati</taxon>
        <taxon>Bacillota</taxon>
        <taxon>Bacilli</taxon>
        <taxon>Lactobacillales</taxon>
        <taxon>Lactobacillaceae</taxon>
        <taxon>Lactiplantibacillus</taxon>
    </lineage>
</organism>
<feature type="domain" description="NmrA-like" evidence="1">
    <location>
        <begin position="2"/>
        <end position="227"/>
    </location>
</feature>
<dbReference type="InterPro" id="IPR008030">
    <property type="entry name" value="NmrA-like"/>
</dbReference>
<accession>A0ABW4C354</accession>
<dbReference type="PANTHER" id="PTHR43162">
    <property type="match status" value="1"/>
</dbReference>
<keyword evidence="3" id="KW-1185">Reference proteome</keyword>
<evidence type="ECO:0000313" key="3">
    <source>
        <dbReference type="Proteomes" id="UP001597188"/>
    </source>
</evidence>
<dbReference type="PANTHER" id="PTHR43162:SF1">
    <property type="entry name" value="PRESTALK A DIFFERENTIATION PROTEIN A"/>
    <property type="match status" value="1"/>
</dbReference>
<evidence type="ECO:0000313" key="2">
    <source>
        <dbReference type="EMBL" id="MFD1421147.1"/>
    </source>
</evidence>
<comment type="caution">
    <text evidence="2">The sequence shown here is derived from an EMBL/GenBank/DDBJ whole genome shotgun (WGS) entry which is preliminary data.</text>
</comment>
<dbReference type="SUPFAM" id="SSF51735">
    <property type="entry name" value="NAD(P)-binding Rossmann-fold domains"/>
    <property type="match status" value="1"/>
</dbReference>
<name>A0ABW4C354_9LACO</name>
<dbReference type="InterPro" id="IPR051604">
    <property type="entry name" value="Ergot_Alk_Oxidoreductase"/>
</dbReference>
<dbReference type="EMBL" id="JBHTOJ010000018">
    <property type="protein sequence ID" value="MFD1421147.1"/>
    <property type="molecule type" value="Genomic_DNA"/>
</dbReference>
<gene>
    <name evidence="2" type="ORF">ACFQ5L_09270</name>
</gene>
<sequence length="289" mass="33328">MADKILVIGGTGNIGWPLIEYLTHQHVKVVAGTHNIDKATIKFAGFDNVEIKYFDFLDPSSFEDTMTGVNKVFFVRPPQLAKPKQDMLPFLTYIKQKQIQQLVFISLLGVEILPIMPHHKIEKMILDLDIPYTFIRPNYFMQNLNTTHHEDIYNHHDLFIPGGNSRTSFIDTRDVGEIAGVTLLDPQYLNQKIDITGPEAFSYQKIAQTMTELLDVQYTYSKPSLLKFRKTMLQRGLNKTFANTLVQIYVIEQVGTITARKVNHNAERLLGHAPRTMQTYIKDYQKYFK</sequence>
<dbReference type="Pfam" id="PF05368">
    <property type="entry name" value="NmrA"/>
    <property type="match status" value="1"/>
</dbReference>
<dbReference type="Gene3D" id="3.90.25.10">
    <property type="entry name" value="UDP-galactose 4-epimerase, domain 1"/>
    <property type="match status" value="1"/>
</dbReference>
<proteinExistence type="predicted"/>
<dbReference type="InterPro" id="IPR036291">
    <property type="entry name" value="NAD(P)-bd_dom_sf"/>
</dbReference>
<dbReference type="RefSeq" id="WP_137635062.1">
    <property type="nucleotide sequence ID" value="NZ_BJDL01000017.1"/>
</dbReference>
<protein>
    <submittedName>
        <fullName evidence="2">NmrA family NAD(P)-binding protein</fullName>
    </submittedName>
</protein>
<reference evidence="3" key="1">
    <citation type="journal article" date="2019" name="Int. J. Syst. Evol. Microbiol.">
        <title>The Global Catalogue of Microorganisms (GCM) 10K type strain sequencing project: providing services to taxonomists for standard genome sequencing and annotation.</title>
        <authorList>
            <consortium name="The Broad Institute Genomics Platform"/>
            <consortium name="The Broad Institute Genome Sequencing Center for Infectious Disease"/>
            <person name="Wu L."/>
            <person name="Ma J."/>
        </authorList>
    </citation>
    <scope>NUCLEOTIDE SEQUENCE [LARGE SCALE GENOMIC DNA]</scope>
    <source>
        <strain evidence="3">CCM 8931</strain>
    </source>
</reference>
<evidence type="ECO:0000259" key="1">
    <source>
        <dbReference type="Pfam" id="PF05368"/>
    </source>
</evidence>
<dbReference type="Proteomes" id="UP001597188">
    <property type="component" value="Unassembled WGS sequence"/>
</dbReference>